<keyword evidence="1" id="KW-0812">Transmembrane</keyword>
<comment type="caution">
    <text evidence="2">The sequence shown here is derived from an EMBL/GenBank/DDBJ whole genome shotgun (WGS) entry which is preliminary data.</text>
</comment>
<keyword evidence="1" id="KW-0472">Membrane</keyword>
<sequence length="75" mass="8618">MTQLEIAAFAVGAFGLFMFGCSLGWMHCGQRLRISFDRDGECLRMNRALSRAEVDDIRRVWREAAAEGRELQWHA</sequence>
<feature type="transmembrane region" description="Helical" evidence="1">
    <location>
        <begin position="6"/>
        <end position="26"/>
    </location>
</feature>
<accession>A0A6P1B9P0</accession>
<dbReference type="AlphaFoldDB" id="A0A6P1B9P0"/>
<evidence type="ECO:0000256" key="1">
    <source>
        <dbReference type="SAM" id="Phobius"/>
    </source>
</evidence>
<dbReference type="EMBL" id="VKHP01000009">
    <property type="protein sequence ID" value="NEU95069.1"/>
    <property type="molecule type" value="Genomic_DNA"/>
</dbReference>
<protein>
    <submittedName>
        <fullName evidence="2">Uncharacterized protein</fullName>
    </submittedName>
</protein>
<dbReference type="RefSeq" id="WP_163150944.1">
    <property type="nucleotide sequence ID" value="NZ_VKHP01000009.1"/>
</dbReference>
<organism evidence="2 3">
    <name type="scientific">Bradyrhizobium uaiense</name>
    <dbReference type="NCBI Taxonomy" id="2594946"/>
    <lineage>
        <taxon>Bacteria</taxon>
        <taxon>Pseudomonadati</taxon>
        <taxon>Pseudomonadota</taxon>
        <taxon>Alphaproteobacteria</taxon>
        <taxon>Hyphomicrobiales</taxon>
        <taxon>Nitrobacteraceae</taxon>
        <taxon>Bradyrhizobium</taxon>
    </lineage>
</organism>
<gene>
    <name evidence="2" type="ORF">FNJ47_04295</name>
</gene>
<evidence type="ECO:0000313" key="2">
    <source>
        <dbReference type="EMBL" id="NEU95069.1"/>
    </source>
</evidence>
<keyword evidence="3" id="KW-1185">Reference proteome</keyword>
<name>A0A6P1B9P0_9BRAD</name>
<reference evidence="2 3" key="1">
    <citation type="journal article" date="2020" name="Arch. Microbiol.">
        <title>Bradyrhizobium uaiense sp. nov., a new highly efficient cowpea symbiont.</title>
        <authorList>
            <person name="Cabral Michel D."/>
            <person name="Azarias Guimaraes A."/>
            <person name="Martins da Costa E."/>
            <person name="Soares de Carvalho T."/>
            <person name="Balsanelli E."/>
            <person name="Willems A."/>
            <person name="Maltempi de Souza E."/>
            <person name="de Souza Moreira F.M."/>
        </authorList>
    </citation>
    <scope>NUCLEOTIDE SEQUENCE [LARGE SCALE GENOMIC DNA]</scope>
    <source>
        <strain evidence="2 3">UFLA 03-164</strain>
    </source>
</reference>
<keyword evidence="1" id="KW-1133">Transmembrane helix</keyword>
<dbReference type="Proteomes" id="UP000468531">
    <property type="component" value="Unassembled WGS sequence"/>
</dbReference>
<proteinExistence type="predicted"/>
<evidence type="ECO:0000313" key="3">
    <source>
        <dbReference type="Proteomes" id="UP000468531"/>
    </source>
</evidence>